<evidence type="ECO:0000256" key="2">
    <source>
        <dbReference type="SAM" id="SignalP"/>
    </source>
</evidence>
<feature type="non-terminal residue" evidence="3">
    <location>
        <position position="169"/>
    </location>
</feature>
<proteinExistence type="predicted"/>
<feature type="region of interest" description="Disordered" evidence="1">
    <location>
        <begin position="68"/>
        <end position="103"/>
    </location>
</feature>
<keyword evidence="2" id="KW-0732">Signal</keyword>
<feature type="chain" id="PRO_5042942670" evidence="2">
    <location>
        <begin position="24"/>
        <end position="169"/>
    </location>
</feature>
<feature type="signal peptide" evidence="2">
    <location>
        <begin position="1"/>
        <end position="23"/>
    </location>
</feature>
<dbReference type="EMBL" id="BTRK01000003">
    <property type="protein sequence ID" value="GMR41973.1"/>
    <property type="molecule type" value="Genomic_DNA"/>
</dbReference>
<dbReference type="AlphaFoldDB" id="A0AAN5C8S4"/>
<feature type="compositionally biased region" description="Basic residues" evidence="1">
    <location>
        <begin position="85"/>
        <end position="96"/>
    </location>
</feature>
<feature type="non-terminal residue" evidence="3">
    <location>
        <position position="1"/>
    </location>
</feature>
<evidence type="ECO:0000313" key="4">
    <source>
        <dbReference type="Proteomes" id="UP001328107"/>
    </source>
</evidence>
<comment type="caution">
    <text evidence="3">The sequence shown here is derived from an EMBL/GenBank/DDBJ whole genome shotgun (WGS) entry which is preliminary data.</text>
</comment>
<organism evidence="3 4">
    <name type="scientific">Pristionchus mayeri</name>
    <dbReference type="NCBI Taxonomy" id="1317129"/>
    <lineage>
        <taxon>Eukaryota</taxon>
        <taxon>Metazoa</taxon>
        <taxon>Ecdysozoa</taxon>
        <taxon>Nematoda</taxon>
        <taxon>Chromadorea</taxon>
        <taxon>Rhabditida</taxon>
        <taxon>Rhabditina</taxon>
        <taxon>Diplogasteromorpha</taxon>
        <taxon>Diplogasteroidea</taxon>
        <taxon>Neodiplogasteridae</taxon>
        <taxon>Pristionchus</taxon>
    </lineage>
</organism>
<protein>
    <submittedName>
        <fullName evidence="3">Uncharacterized protein</fullName>
    </submittedName>
</protein>
<gene>
    <name evidence="3" type="ORF">PMAYCL1PPCAC_12168</name>
</gene>
<evidence type="ECO:0000256" key="1">
    <source>
        <dbReference type="SAM" id="MobiDB-lite"/>
    </source>
</evidence>
<evidence type="ECO:0000313" key="3">
    <source>
        <dbReference type="EMBL" id="GMR41973.1"/>
    </source>
</evidence>
<sequence length="169" mass="19473">IPLRMLILCIIFILFLPPSLLNCTEVCCRQVNSYLRLIAEQEKYDEAAISEGTAYGYWIERESRDGEGHPLLPPFQSNRDDSTHKSWRRKRKHKIKVGPGARARSINQAMHDDRFPIASPSPLRPVYIKELPTPRKEKLGEKELAILHGAKCRNTDYPTMADIESDWDD</sequence>
<dbReference type="Proteomes" id="UP001328107">
    <property type="component" value="Unassembled WGS sequence"/>
</dbReference>
<keyword evidence="4" id="KW-1185">Reference proteome</keyword>
<name>A0AAN5C8S4_9BILA</name>
<reference evidence="4" key="1">
    <citation type="submission" date="2022-10" db="EMBL/GenBank/DDBJ databases">
        <title>Genome assembly of Pristionchus species.</title>
        <authorList>
            <person name="Yoshida K."/>
            <person name="Sommer R.J."/>
        </authorList>
    </citation>
    <scope>NUCLEOTIDE SEQUENCE [LARGE SCALE GENOMIC DNA]</scope>
    <source>
        <strain evidence="4">RS5460</strain>
    </source>
</reference>
<accession>A0AAN5C8S4</accession>